<dbReference type="PANTHER" id="PTHR36933:SF1">
    <property type="entry name" value="SLL0788 PROTEIN"/>
    <property type="match status" value="1"/>
</dbReference>
<dbReference type="Gene3D" id="1.20.1260.10">
    <property type="match status" value="1"/>
</dbReference>
<evidence type="ECO:0000259" key="1">
    <source>
        <dbReference type="Pfam" id="PF03713"/>
    </source>
</evidence>
<evidence type="ECO:0000313" key="2">
    <source>
        <dbReference type="EMBL" id="OGG41359.1"/>
    </source>
</evidence>
<dbReference type="Pfam" id="PF03713">
    <property type="entry name" value="DUF305"/>
    <property type="match status" value="1"/>
</dbReference>
<dbReference type="PANTHER" id="PTHR36933">
    <property type="entry name" value="SLL0788 PROTEIN"/>
    <property type="match status" value="1"/>
</dbReference>
<name>A0A1F6BWQ4_9BACT</name>
<sequence>MDTKIILVALAALVIGAGGGYAVASNKETPEAGEHMMGGGQMMRNESDEMNVSMNRNMGGAMDGMMRGLEGKTGDEFDQAFLAEMVMHHEGAVEMAKAALENGKHEEIKTMANAIISAQTTEIKQMQDWQKSWYGN</sequence>
<dbReference type="EMBL" id="MFKO01000008">
    <property type="protein sequence ID" value="OGG41359.1"/>
    <property type="molecule type" value="Genomic_DNA"/>
</dbReference>
<proteinExistence type="predicted"/>
<dbReference type="InterPro" id="IPR012347">
    <property type="entry name" value="Ferritin-like"/>
</dbReference>
<reference evidence="2 3" key="1">
    <citation type="journal article" date="2016" name="Nat. Commun.">
        <title>Thousands of microbial genomes shed light on interconnected biogeochemical processes in an aquifer system.</title>
        <authorList>
            <person name="Anantharaman K."/>
            <person name="Brown C.T."/>
            <person name="Hug L.A."/>
            <person name="Sharon I."/>
            <person name="Castelle C.J."/>
            <person name="Probst A.J."/>
            <person name="Thomas B.C."/>
            <person name="Singh A."/>
            <person name="Wilkins M.J."/>
            <person name="Karaoz U."/>
            <person name="Brodie E.L."/>
            <person name="Williams K.H."/>
            <person name="Hubbard S.S."/>
            <person name="Banfield J.F."/>
        </authorList>
    </citation>
    <scope>NUCLEOTIDE SEQUENCE [LARGE SCALE GENOMIC DNA]</scope>
</reference>
<gene>
    <name evidence="2" type="ORF">A2837_02475</name>
</gene>
<dbReference type="InterPro" id="IPR005183">
    <property type="entry name" value="DUF305_CopM-like"/>
</dbReference>
<protein>
    <recommendedName>
        <fullName evidence="1">DUF305 domain-containing protein</fullName>
    </recommendedName>
</protein>
<dbReference type="AlphaFoldDB" id="A0A1F6BWQ4"/>
<feature type="domain" description="DUF305" evidence="1">
    <location>
        <begin position="35"/>
        <end position="129"/>
    </location>
</feature>
<evidence type="ECO:0000313" key="3">
    <source>
        <dbReference type="Proteomes" id="UP000176322"/>
    </source>
</evidence>
<comment type="caution">
    <text evidence="2">The sequence shown here is derived from an EMBL/GenBank/DDBJ whole genome shotgun (WGS) entry which is preliminary data.</text>
</comment>
<organism evidence="2 3">
    <name type="scientific">Candidatus Kaiserbacteria bacterium RIFCSPHIGHO2_01_FULL_46_22</name>
    <dbReference type="NCBI Taxonomy" id="1798475"/>
    <lineage>
        <taxon>Bacteria</taxon>
        <taxon>Candidatus Kaiseribacteriota</taxon>
    </lineage>
</organism>
<accession>A0A1F6BWQ4</accession>
<dbReference type="Proteomes" id="UP000176322">
    <property type="component" value="Unassembled WGS sequence"/>
</dbReference>